<keyword evidence="1" id="KW-1133">Transmembrane helix</keyword>
<gene>
    <name evidence="2" type="ORF">FGF67_05945</name>
</gene>
<dbReference type="AlphaFoldDB" id="A0A5C4SNM9"/>
<dbReference type="SUPFAM" id="SSF56925">
    <property type="entry name" value="OMPA-like"/>
    <property type="match status" value="1"/>
</dbReference>
<evidence type="ECO:0000313" key="3">
    <source>
        <dbReference type="Proteomes" id="UP000308713"/>
    </source>
</evidence>
<feature type="transmembrane region" description="Helical" evidence="1">
    <location>
        <begin position="7"/>
        <end position="25"/>
    </location>
</feature>
<proteinExistence type="predicted"/>
<protein>
    <submittedName>
        <fullName evidence="2">Cell envelope biogenesis protein OmpA</fullName>
    </submittedName>
</protein>
<comment type="caution">
    <text evidence="2">The sequence shown here is derived from an EMBL/GenBank/DDBJ whole genome shotgun (WGS) entry which is preliminary data.</text>
</comment>
<dbReference type="OrthoDB" id="1522982at2"/>
<organism evidence="2 3">
    <name type="scientific">Allotamlana fucoidanivorans</name>
    <dbReference type="NCBI Taxonomy" id="2583814"/>
    <lineage>
        <taxon>Bacteria</taxon>
        <taxon>Pseudomonadati</taxon>
        <taxon>Bacteroidota</taxon>
        <taxon>Flavobacteriia</taxon>
        <taxon>Flavobacteriales</taxon>
        <taxon>Flavobacteriaceae</taxon>
        <taxon>Allotamlana</taxon>
    </lineage>
</organism>
<dbReference type="Proteomes" id="UP000308713">
    <property type="component" value="Unassembled WGS sequence"/>
</dbReference>
<evidence type="ECO:0000256" key="1">
    <source>
        <dbReference type="SAM" id="Phobius"/>
    </source>
</evidence>
<reference evidence="2 3" key="1">
    <citation type="submission" date="2019-05" db="EMBL/GenBank/DDBJ databases">
        <title>Tamlana fucoidanivorans sp. nov., isolated from the surface of algae collected from Fujian province in China.</title>
        <authorList>
            <person name="Li J."/>
        </authorList>
    </citation>
    <scope>NUCLEOTIDE SEQUENCE [LARGE SCALE GENOMIC DNA]</scope>
    <source>
        <strain evidence="2 3">CW2-9</strain>
    </source>
</reference>
<dbReference type="InterPro" id="IPR011250">
    <property type="entry name" value="OMP/PagP_B-barrel"/>
</dbReference>
<keyword evidence="3" id="KW-1185">Reference proteome</keyword>
<accession>A0A5C4SNM9</accession>
<evidence type="ECO:0000313" key="2">
    <source>
        <dbReference type="EMBL" id="TNJ45250.1"/>
    </source>
</evidence>
<keyword evidence="1" id="KW-0812">Transmembrane</keyword>
<dbReference type="Gene3D" id="2.40.160.20">
    <property type="match status" value="1"/>
</dbReference>
<keyword evidence="1" id="KW-0472">Membrane</keyword>
<name>A0A5C4SNM9_9FLAO</name>
<sequence>MRSTFILNTYFFIGIIICFSSPIGYSQSDTSTLKAQFALGVNSPSSAGFVTDFEANSVNFPSINLGLQYMFWEPLGVKLDFGYNRFSSANNSPDFKVNYTRINGQLVFDASHFTSFLNRMGAFVHVGPGVTMIKPLGNYGENKTSYLNTITGLELHYAMSDKLSVYLDASYIVGFSDDFDPVESGFGSFNGNMFTLTIGASISLSGCYYCGD</sequence>
<dbReference type="EMBL" id="VDCS01000005">
    <property type="protein sequence ID" value="TNJ45250.1"/>
    <property type="molecule type" value="Genomic_DNA"/>
</dbReference>